<organism evidence="5 6">
    <name type="scientific">Glutamicibacter arilaitensis</name>
    <dbReference type="NCBI Taxonomy" id="256701"/>
    <lineage>
        <taxon>Bacteria</taxon>
        <taxon>Bacillati</taxon>
        <taxon>Actinomycetota</taxon>
        <taxon>Actinomycetes</taxon>
        <taxon>Micrococcales</taxon>
        <taxon>Micrococcaceae</taxon>
        <taxon>Glutamicibacter</taxon>
    </lineage>
</organism>
<protein>
    <submittedName>
        <fullName evidence="5">SAM-dependent methyltransferase</fullName>
    </submittedName>
</protein>
<accession>A0A2N7S470</accession>
<keyword evidence="1" id="KW-0479">Metal-binding</keyword>
<dbReference type="AlphaFoldDB" id="A0A2N7S470"/>
<dbReference type="GO" id="GO:0008168">
    <property type="term" value="F:methyltransferase activity"/>
    <property type="evidence" value="ECO:0007669"/>
    <property type="project" value="UniProtKB-KW"/>
</dbReference>
<dbReference type="InterPro" id="IPR041698">
    <property type="entry name" value="Methyltransf_25"/>
</dbReference>
<keyword evidence="2" id="KW-0949">S-adenosyl-L-methionine</keyword>
<evidence type="ECO:0000259" key="3">
    <source>
        <dbReference type="Pfam" id="PF13649"/>
    </source>
</evidence>
<dbReference type="PIRSF" id="PIRSF018249">
    <property type="entry name" value="MyrA_prd"/>
    <property type="match status" value="1"/>
</dbReference>
<dbReference type="CDD" id="cd02440">
    <property type="entry name" value="AdoMet_MTases"/>
    <property type="match status" value="1"/>
</dbReference>
<feature type="domain" description="23S rRNA (guanine(745)-N(1))-methyltransferase N-terminal" evidence="4">
    <location>
        <begin position="9"/>
        <end position="46"/>
    </location>
</feature>
<feature type="binding site" evidence="2">
    <location>
        <position position="191"/>
    </location>
    <ligand>
        <name>S-adenosyl-L-methionine</name>
        <dbReference type="ChEBI" id="CHEBI:59789"/>
    </ligand>
</feature>
<name>A0A2N7S470_9MICC</name>
<keyword evidence="5" id="KW-0808">Transferase</keyword>
<dbReference type="SUPFAM" id="SSF53335">
    <property type="entry name" value="S-adenosyl-L-methionine-dependent methyltransferases"/>
    <property type="match status" value="1"/>
</dbReference>
<comment type="caution">
    <text evidence="5">The sequence shown here is derived from an EMBL/GenBank/DDBJ whole genome shotgun (WGS) entry which is preliminary data.</text>
</comment>
<evidence type="ECO:0000259" key="4">
    <source>
        <dbReference type="Pfam" id="PF21302"/>
    </source>
</evidence>
<feature type="binding site" evidence="1">
    <location>
        <position position="13"/>
    </location>
    <ligand>
        <name>Zn(2+)</name>
        <dbReference type="ChEBI" id="CHEBI:29105"/>
    </ligand>
</feature>
<evidence type="ECO:0000313" key="5">
    <source>
        <dbReference type="EMBL" id="PMQ20941.1"/>
    </source>
</evidence>
<feature type="binding site" evidence="1">
    <location>
        <position position="29"/>
    </location>
    <ligand>
        <name>Zn(2+)</name>
        <dbReference type="ChEBI" id="CHEBI:29105"/>
    </ligand>
</feature>
<dbReference type="InterPro" id="IPR016718">
    <property type="entry name" value="rRNA_m1G-MeTrfase_A_prd"/>
</dbReference>
<dbReference type="Pfam" id="PF13649">
    <property type="entry name" value="Methyltransf_25"/>
    <property type="match status" value="1"/>
</dbReference>
<reference evidence="5 6" key="1">
    <citation type="journal article" date="2017" name="Elife">
        <title>Extensive horizontal gene transfer in cheese-associated bacteria.</title>
        <authorList>
            <person name="Bonham K.S."/>
            <person name="Wolfe B.E."/>
            <person name="Dutton R.J."/>
        </authorList>
    </citation>
    <scope>NUCLEOTIDE SEQUENCE [LARGE SCALE GENOMIC DNA]</scope>
    <source>
        <strain evidence="5 6">JB182</strain>
    </source>
</reference>
<dbReference type="Pfam" id="PF21302">
    <property type="entry name" value="Zn_ribbon_RlmA"/>
    <property type="match status" value="1"/>
</dbReference>
<keyword evidence="5" id="KW-0489">Methyltransferase</keyword>
<evidence type="ECO:0000256" key="1">
    <source>
        <dbReference type="PIRSR" id="PIRSR018249-1"/>
    </source>
</evidence>
<dbReference type="InterPro" id="IPR050508">
    <property type="entry name" value="Methyltransf_Superfamily"/>
</dbReference>
<proteinExistence type="predicted"/>
<feature type="binding site" evidence="1">
    <location>
        <position position="10"/>
    </location>
    <ligand>
        <name>Zn(2+)</name>
        <dbReference type="ChEBI" id="CHEBI:29105"/>
    </ligand>
</feature>
<evidence type="ECO:0000256" key="2">
    <source>
        <dbReference type="PIRSR" id="PIRSR018249-2"/>
    </source>
</evidence>
<dbReference type="InterPro" id="IPR029063">
    <property type="entry name" value="SAM-dependent_MTases_sf"/>
</dbReference>
<dbReference type="Proteomes" id="UP000235739">
    <property type="component" value="Unassembled WGS sequence"/>
</dbReference>
<sequence>MSSGTTTITCPVCEQTLSLDETPRRSLNCESGHRFDAAKQGYFNFLTGKGTNFLEDTSAMVQARDAFQSKGHYEPLVLVLSKLINDHHEASTLDVLDAGAGTGYYLAKILEHSPAPRHDALALDISRYAMRKAAKVPATLAVVWDVWRKLPTADQSRDVVLNCFAPHNPAEFRRVLRPNGLCLVVTGEPDHLNEVIEPLGMLSVAEGKQAALAEKFGAEGLRHVESQKLSYQMDLQSEDLFNLAFMGPAGHHFSPETLEQQALALGPQQVTASFGVHAFVPQA</sequence>
<dbReference type="EMBL" id="PNQX01000001">
    <property type="protein sequence ID" value="PMQ20941.1"/>
    <property type="molecule type" value="Genomic_DNA"/>
</dbReference>
<dbReference type="GO" id="GO:0032259">
    <property type="term" value="P:methylation"/>
    <property type="evidence" value="ECO:0007669"/>
    <property type="project" value="UniProtKB-KW"/>
</dbReference>
<dbReference type="RefSeq" id="WP_102597637.1">
    <property type="nucleotide sequence ID" value="NZ_JBQDJG010000001.1"/>
</dbReference>
<gene>
    <name evidence="5" type="ORF">CIK84_04975</name>
</gene>
<evidence type="ECO:0000313" key="6">
    <source>
        <dbReference type="Proteomes" id="UP000235739"/>
    </source>
</evidence>
<feature type="domain" description="Methyltransferase" evidence="3">
    <location>
        <begin position="95"/>
        <end position="180"/>
    </location>
</feature>
<feature type="binding site" evidence="2">
    <location>
        <position position="73"/>
    </location>
    <ligand>
        <name>S-adenosyl-L-methionine</name>
        <dbReference type="ChEBI" id="CHEBI:59789"/>
    </ligand>
</feature>
<dbReference type="Gene3D" id="3.40.50.150">
    <property type="entry name" value="Vaccinia Virus protein VP39"/>
    <property type="match status" value="1"/>
</dbReference>
<feature type="binding site" evidence="2">
    <location>
        <begin position="102"/>
        <end position="103"/>
    </location>
    <ligand>
        <name>S-adenosyl-L-methionine</name>
        <dbReference type="ChEBI" id="CHEBI:59789"/>
    </ligand>
</feature>
<dbReference type="PANTHER" id="PTHR42912">
    <property type="entry name" value="METHYLTRANSFERASE"/>
    <property type="match status" value="1"/>
</dbReference>
<dbReference type="InterPro" id="IPR048647">
    <property type="entry name" value="RlmA_N"/>
</dbReference>
<feature type="binding site" evidence="1">
    <location>
        <position position="33"/>
    </location>
    <ligand>
        <name>Zn(2+)</name>
        <dbReference type="ChEBI" id="CHEBI:29105"/>
    </ligand>
</feature>
<dbReference type="GO" id="GO:0046872">
    <property type="term" value="F:metal ion binding"/>
    <property type="evidence" value="ECO:0007669"/>
    <property type="project" value="UniProtKB-KW"/>
</dbReference>
<keyword evidence="1" id="KW-0862">Zinc</keyword>